<accession>A0A087UK79</accession>
<dbReference type="AlphaFoldDB" id="A0A087UK79"/>
<dbReference type="Proteomes" id="UP000054359">
    <property type="component" value="Unassembled WGS sequence"/>
</dbReference>
<proteinExistence type="predicted"/>
<evidence type="ECO:0000313" key="1">
    <source>
        <dbReference type="EMBL" id="KFM77768.1"/>
    </source>
</evidence>
<evidence type="ECO:0000313" key="2">
    <source>
        <dbReference type="Proteomes" id="UP000054359"/>
    </source>
</evidence>
<sequence>MSLLPSHIAMFFGCYKPFSHSLDHQSVRFYNGWNGQLKDTKRRLATRRPISVPKISLRR</sequence>
<name>A0A087UK79_STEMI</name>
<protein>
    <submittedName>
        <fullName evidence="1">Uncharacterized protein</fullName>
    </submittedName>
</protein>
<organism evidence="1 2">
    <name type="scientific">Stegodyphus mimosarum</name>
    <name type="common">African social velvet spider</name>
    <dbReference type="NCBI Taxonomy" id="407821"/>
    <lineage>
        <taxon>Eukaryota</taxon>
        <taxon>Metazoa</taxon>
        <taxon>Ecdysozoa</taxon>
        <taxon>Arthropoda</taxon>
        <taxon>Chelicerata</taxon>
        <taxon>Arachnida</taxon>
        <taxon>Araneae</taxon>
        <taxon>Araneomorphae</taxon>
        <taxon>Entelegynae</taxon>
        <taxon>Eresoidea</taxon>
        <taxon>Eresidae</taxon>
        <taxon>Stegodyphus</taxon>
    </lineage>
</organism>
<keyword evidence="2" id="KW-1185">Reference proteome</keyword>
<reference evidence="1 2" key="1">
    <citation type="submission" date="2013-11" db="EMBL/GenBank/DDBJ databases">
        <title>Genome sequencing of Stegodyphus mimosarum.</title>
        <authorList>
            <person name="Bechsgaard J."/>
        </authorList>
    </citation>
    <scope>NUCLEOTIDE SEQUENCE [LARGE SCALE GENOMIC DNA]</scope>
</reference>
<feature type="non-terminal residue" evidence="1">
    <location>
        <position position="59"/>
    </location>
</feature>
<dbReference type="EMBL" id="KK120207">
    <property type="protein sequence ID" value="KFM77768.1"/>
    <property type="molecule type" value="Genomic_DNA"/>
</dbReference>
<gene>
    <name evidence="1" type="ORF">X975_04569</name>
</gene>